<protein>
    <submittedName>
        <fullName evidence="2">Uncharacterized protein</fullName>
    </submittedName>
</protein>
<reference evidence="2" key="1">
    <citation type="submission" date="2022-11" db="EMBL/GenBank/DDBJ databases">
        <title>Genome Sequence of Cubamyces cubensis.</title>
        <authorList>
            <person name="Buettner E."/>
        </authorList>
    </citation>
    <scope>NUCLEOTIDE SEQUENCE</scope>
    <source>
        <strain evidence="2">MPL-01</strain>
    </source>
</reference>
<feature type="region of interest" description="Disordered" evidence="1">
    <location>
        <begin position="1"/>
        <end position="122"/>
    </location>
</feature>
<sequence length="122" mass="13358">MASVSASDIYVGTPAGKESSSDAVVESELQYPEYGDLDTEDPEAERQIIRRRPRENTDKLRGAVPATDSKPSSARIREKLRKSTLSNAVKGATRYDGGGRTRRRPSNPKARRSVRKAEGAPN</sequence>
<comment type="caution">
    <text evidence="2">The sequence shown here is derived from an EMBL/GenBank/DDBJ whole genome shotgun (WGS) entry which is preliminary data.</text>
</comment>
<dbReference type="EMBL" id="JAPEVG010000510">
    <property type="protein sequence ID" value="KAJ8461946.1"/>
    <property type="molecule type" value="Genomic_DNA"/>
</dbReference>
<organism evidence="2 3">
    <name type="scientific">Trametes cubensis</name>
    <dbReference type="NCBI Taxonomy" id="1111947"/>
    <lineage>
        <taxon>Eukaryota</taxon>
        <taxon>Fungi</taxon>
        <taxon>Dikarya</taxon>
        <taxon>Basidiomycota</taxon>
        <taxon>Agaricomycotina</taxon>
        <taxon>Agaricomycetes</taxon>
        <taxon>Polyporales</taxon>
        <taxon>Polyporaceae</taxon>
        <taxon>Trametes</taxon>
    </lineage>
</organism>
<accession>A0AAD7X824</accession>
<gene>
    <name evidence="2" type="ORF">ONZ51_g11217</name>
</gene>
<name>A0AAD7X824_9APHY</name>
<feature type="compositionally biased region" description="Basic and acidic residues" evidence="1">
    <location>
        <begin position="44"/>
        <end position="61"/>
    </location>
</feature>
<keyword evidence="3" id="KW-1185">Reference proteome</keyword>
<dbReference type="AlphaFoldDB" id="A0AAD7X824"/>
<evidence type="ECO:0000256" key="1">
    <source>
        <dbReference type="SAM" id="MobiDB-lite"/>
    </source>
</evidence>
<evidence type="ECO:0000313" key="2">
    <source>
        <dbReference type="EMBL" id="KAJ8461946.1"/>
    </source>
</evidence>
<dbReference type="Proteomes" id="UP001215151">
    <property type="component" value="Unassembled WGS sequence"/>
</dbReference>
<evidence type="ECO:0000313" key="3">
    <source>
        <dbReference type="Proteomes" id="UP001215151"/>
    </source>
</evidence>
<proteinExistence type="predicted"/>
<feature type="compositionally biased region" description="Basic residues" evidence="1">
    <location>
        <begin position="100"/>
        <end position="114"/>
    </location>
</feature>